<protein>
    <submittedName>
        <fullName evidence="1">Uncharacterized protein</fullName>
    </submittedName>
</protein>
<dbReference type="EMBL" id="CP093348">
    <property type="protein sequence ID" value="WOH05845.1"/>
    <property type="molecule type" value="Genomic_DNA"/>
</dbReference>
<organism evidence="1 2">
    <name type="scientific">Daucus carota subsp. sativus</name>
    <name type="common">Carrot</name>
    <dbReference type="NCBI Taxonomy" id="79200"/>
    <lineage>
        <taxon>Eukaryota</taxon>
        <taxon>Viridiplantae</taxon>
        <taxon>Streptophyta</taxon>
        <taxon>Embryophyta</taxon>
        <taxon>Tracheophyta</taxon>
        <taxon>Spermatophyta</taxon>
        <taxon>Magnoliopsida</taxon>
        <taxon>eudicotyledons</taxon>
        <taxon>Gunneridae</taxon>
        <taxon>Pentapetalae</taxon>
        <taxon>asterids</taxon>
        <taxon>campanulids</taxon>
        <taxon>Apiales</taxon>
        <taxon>Apiaceae</taxon>
        <taxon>Apioideae</taxon>
        <taxon>Scandiceae</taxon>
        <taxon>Daucinae</taxon>
        <taxon>Daucus</taxon>
        <taxon>Daucus sect. Daucus</taxon>
    </lineage>
</organism>
<dbReference type="PANTHER" id="PTHR35101">
    <property type="entry name" value="OS02G0162600 PROTEIN"/>
    <property type="match status" value="1"/>
</dbReference>
<dbReference type="Proteomes" id="UP000077755">
    <property type="component" value="Chromosome 6"/>
</dbReference>
<name>A0AAF0XDK1_DAUCS</name>
<evidence type="ECO:0000313" key="1">
    <source>
        <dbReference type="EMBL" id="WOH05845.1"/>
    </source>
</evidence>
<evidence type="ECO:0000313" key="2">
    <source>
        <dbReference type="Proteomes" id="UP000077755"/>
    </source>
</evidence>
<dbReference type="PANTHER" id="PTHR35101:SF14">
    <property type="entry name" value="SULFOTRANSFERASE"/>
    <property type="match status" value="1"/>
</dbReference>
<gene>
    <name evidence="1" type="ORF">DCAR_0625266</name>
</gene>
<dbReference type="AlphaFoldDB" id="A0AAF0XDK1"/>
<reference evidence="1" key="1">
    <citation type="journal article" date="2016" name="Nat. Genet.">
        <title>A high-quality carrot genome assembly provides new insights into carotenoid accumulation and asterid genome evolution.</title>
        <authorList>
            <person name="Iorizzo M."/>
            <person name="Ellison S."/>
            <person name="Senalik D."/>
            <person name="Zeng P."/>
            <person name="Satapoomin P."/>
            <person name="Huang J."/>
            <person name="Bowman M."/>
            <person name="Iovene M."/>
            <person name="Sanseverino W."/>
            <person name="Cavagnaro P."/>
            <person name="Yildiz M."/>
            <person name="Macko-Podgorni A."/>
            <person name="Moranska E."/>
            <person name="Grzebelus E."/>
            <person name="Grzebelus D."/>
            <person name="Ashrafi H."/>
            <person name="Zheng Z."/>
            <person name="Cheng S."/>
            <person name="Spooner D."/>
            <person name="Van Deynze A."/>
            <person name="Simon P."/>
        </authorList>
    </citation>
    <scope>NUCLEOTIDE SEQUENCE</scope>
    <source>
        <tissue evidence="1">Leaf</tissue>
    </source>
</reference>
<sequence length="88" mass="9860">MTNVPKMKVVTEVAPPQFISVIRRPVKKMATIDEEEREIVSGSLLTFFQFSRSGLRLQSSGVHAILVNFFQGYKFHSLLSILCAPSCT</sequence>
<reference evidence="1" key="2">
    <citation type="submission" date="2022-03" db="EMBL/GenBank/DDBJ databases">
        <title>Draft title - Genomic analysis of global carrot germplasm unveils the trajectory of domestication and the origin of high carotenoid orange carrot.</title>
        <authorList>
            <person name="Iorizzo M."/>
            <person name="Ellison S."/>
            <person name="Senalik D."/>
            <person name="Macko-Podgorni A."/>
            <person name="Grzebelus D."/>
            <person name="Bostan H."/>
            <person name="Rolling W."/>
            <person name="Curaba J."/>
            <person name="Simon P."/>
        </authorList>
    </citation>
    <scope>NUCLEOTIDE SEQUENCE</scope>
    <source>
        <tissue evidence="1">Leaf</tissue>
    </source>
</reference>
<proteinExistence type="predicted"/>
<accession>A0AAF0XDK1</accession>
<keyword evidence="2" id="KW-1185">Reference proteome</keyword>